<dbReference type="EMBL" id="CP003273">
    <property type="protein sequence ID" value="AGL02264.1"/>
    <property type="molecule type" value="Genomic_DNA"/>
</dbReference>
<dbReference type="eggNOG" id="COG1585">
    <property type="taxonomic scope" value="Bacteria"/>
</dbReference>
<sequence length="185" mass="20009">MLLKAFQLCFWVGVLFTAVSFILGQLFDLTEFDADFDTDSDTNTTGSGKGETIISPFKPVVIAAFITVFGGVGIIGLHYLELGALITLAMALVSALSTSFLMYRFLIVPLYKAQSTSAVSQKELIGFPAKVQLDIKGGGFGRITYIVNNNTYSAPAKSVDNEEILKGSKVAIVDINKNIFMVTKM</sequence>
<keyword evidence="1" id="KW-0812">Transmembrane</keyword>
<evidence type="ECO:0000313" key="4">
    <source>
        <dbReference type="Proteomes" id="UP000013520"/>
    </source>
</evidence>
<dbReference type="InterPro" id="IPR012340">
    <property type="entry name" value="NA-bd_OB-fold"/>
</dbReference>
<dbReference type="KEGG" id="dgi:Desgi_2863"/>
<keyword evidence="4" id="KW-1185">Reference proteome</keyword>
<protein>
    <submittedName>
        <fullName evidence="3">NfeD-like protein</fullName>
    </submittedName>
</protein>
<evidence type="ECO:0000256" key="1">
    <source>
        <dbReference type="SAM" id="Phobius"/>
    </source>
</evidence>
<keyword evidence="1" id="KW-0472">Membrane</keyword>
<evidence type="ECO:0000259" key="2">
    <source>
        <dbReference type="Pfam" id="PF25842"/>
    </source>
</evidence>
<dbReference type="Proteomes" id="UP000013520">
    <property type="component" value="Chromosome"/>
</dbReference>
<dbReference type="HOGENOM" id="CLU_107496_1_0_9"/>
<name>R4KI24_9FIRM</name>
<dbReference type="AlphaFoldDB" id="R4KI24"/>
<accession>R4KI24</accession>
<evidence type="ECO:0000313" key="3">
    <source>
        <dbReference type="EMBL" id="AGL02264.1"/>
    </source>
</evidence>
<keyword evidence="1" id="KW-1133">Transmembrane helix</keyword>
<feature type="transmembrane region" description="Helical" evidence="1">
    <location>
        <begin position="85"/>
        <end position="106"/>
    </location>
</feature>
<reference evidence="3 4" key="1">
    <citation type="submission" date="2012-01" db="EMBL/GenBank/DDBJ databases">
        <title>Complete sequence of Desulfotomaculum gibsoniae DSM 7213.</title>
        <authorList>
            <consortium name="US DOE Joint Genome Institute"/>
            <person name="Lucas S."/>
            <person name="Han J."/>
            <person name="Lapidus A."/>
            <person name="Cheng J.-F."/>
            <person name="Goodwin L."/>
            <person name="Pitluck S."/>
            <person name="Peters L."/>
            <person name="Ovchinnikova G."/>
            <person name="Teshima H."/>
            <person name="Detter J.C."/>
            <person name="Han C."/>
            <person name="Tapia R."/>
            <person name="Land M."/>
            <person name="Hauser L."/>
            <person name="Kyrpides N."/>
            <person name="Ivanova N."/>
            <person name="Pagani I."/>
            <person name="Parshina S."/>
            <person name="Plugge C."/>
            <person name="Muyzer G."/>
            <person name="Kuever J."/>
            <person name="Ivanova A."/>
            <person name="Nazina T."/>
            <person name="Klenk H.-P."/>
            <person name="Brambilla E."/>
            <person name="Spring S."/>
            <person name="Stams A.F."/>
            <person name="Woyke T."/>
        </authorList>
    </citation>
    <scope>NUCLEOTIDE SEQUENCE [LARGE SCALE GENOMIC DNA]</scope>
    <source>
        <strain evidence="3 4">DSM 7213</strain>
    </source>
</reference>
<dbReference type="Pfam" id="PF25842">
    <property type="entry name" value="NfeD_TM"/>
    <property type="match status" value="1"/>
</dbReference>
<feature type="transmembrane region" description="Helical" evidence="1">
    <location>
        <begin position="60"/>
        <end position="80"/>
    </location>
</feature>
<gene>
    <name evidence="3" type="ORF">Desgi_2863</name>
</gene>
<dbReference type="STRING" id="767817.Desgi_2863"/>
<dbReference type="OrthoDB" id="1807862at2"/>
<feature type="domain" description="Membrane protein NfeD2 N-terminal transmembrane" evidence="2">
    <location>
        <begin position="4"/>
        <end position="114"/>
    </location>
</feature>
<dbReference type="InterPro" id="IPR058653">
    <property type="entry name" value="NfeD2_TM"/>
</dbReference>
<organism evidence="3 4">
    <name type="scientific">Desulfoscipio gibsoniae DSM 7213</name>
    <dbReference type="NCBI Taxonomy" id="767817"/>
    <lineage>
        <taxon>Bacteria</taxon>
        <taxon>Bacillati</taxon>
        <taxon>Bacillota</taxon>
        <taxon>Clostridia</taxon>
        <taxon>Eubacteriales</taxon>
        <taxon>Desulfallaceae</taxon>
        <taxon>Desulfoscipio</taxon>
    </lineage>
</organism>
<proteinExistence type="predicted"/>
<dbReference type="Gene3D" id="2.40.50.140">
    <property type="entry name" value="Nucleic acid-binding proteins"/>
    <property type="match status" value="1"/>
</dbReference>
<dbReference type="RefSeq" id="WP_006523553.1">
    <property type="nucleotide sequence ID" value="NC_021184.1"/>
</dbReference>